<gene>
    <name evidence="11" type="ORF">PBS003_LOCUS1954</name>
</gene>
<dbReference type="InterPro" id="IPR001938">
    <property type="entry name" value="Thaumatin"/>
</dbReference>
<feature type="domain" description="Cell wall protein YJL171C/Tos1 N-terminal" evidence="10">
    <location>
        <begin position="256"/>
        <end position="304"/>
    </location>
</feature>
<dbReference type="PROSITE" id="PS51367">
    <property type="entry name" value="THAUMATIN_2"/>
    <property type="match status" value="1"/>
</dbReference>
<evidence type="ECO:0000256" key="1">
    <source>
        <dbReference type="ARBA" id="ARBA00000382"/>
    </source>
</evidence>
<evidence type="ECO:0000256" key="3">
    <source>
        <dbReference type="ARBA" id="ARBA00012780"/>
    </source>
</evidence>
<dbReference type="InterPro" id="IPR018807">
    <property type="entry name" value="YJL171C/Tos1_N"/>
</dbReference>
<feature type="domain" description="Cell wall protein YJL171C/Tos1 C-terminal" evidence="9">
    <location>
        <begin position="311"/>
        <end position="535"/>
    </location>
</feature>
<comment type="similarity">
    <text evidence="2">Belongs to the PGA52 family.</text>
</comment>
<sequence length="548" mass="59403">MVKVTMPTKFVLATCLYAAAASAESVNFINKCSHPIELYHSQMGSAAAKVCDIAVGDTYSTDVTGPAHMYRHTVSESATLLELSCDSTFWMDMSIIPPDSKLCKDYIDCKAGGTKTGFNVPMSVVPKSNIGVGSCSELYCAADDENACADAYHFPMDNTKTHSCPTGTKIDVTFCFTNNGGGLIGGLVKQTEVQDVTQTEVQDVTQTEVQDVTQTDLSYSSDYKDNSNEDGKVYDLEDLGSVLAKYEYKGKYAGNVPGVYDSVIDIQQCTKKQVSVNSPVGPMSEPVSLIFRGPCEIENIAVFSDEAGDNKWNRVSYYSREAQTTDNMVFMNNKKIDYSGKRKHSPQCYASADGKSMADMPTVFGGVLDDASDPSAIGGGPGISTGVEVNIMSGEKCKDKTYGYCGANDHQGWGGGKKAFVTRLSMPLGKGVNRPAFWILNAQIMHVGQYDPCNCRGMGPEGRCGELDAVEVIETNLLQDMVSTHFYFFDGSILSPGGDNFAKRSYESTVYVVLIDDSNDGLIKIVQLETFNFSRTDLGSLYHQLVAC</sequence>
<dbReference type="EC" id="3.2.1.39" evidence="3"/>
<evidence type="ECO:0000256" key="6">
    <source>
        <dbReference type="ARBA" id="ARBA00023295"/>
    </source>
</evidence>
<proteinExistence type="inferred from homology"/>
<keyword evidence="4 8" id="KW-0732">Signal</keyword>
<evidence type="ECO:0000259" key="10">
    <source>
        <dbReference type="Pfam" id="PF10290"/>
    </source>
</evidence>
<feature type="chain" id="PRO_5043325414" description="glucan endo-1,3-beta-D-glucosidase" evidence="8">
    <location>
        <begin position="24"/>
        <end position="548"/>
    </location>
</feature>
<keyword evidence="6" id="KW-0326">Glycosidase</keyword>
<dbReference type="PANTHER" id="PTHR31737">
    <property type="entry name" value="PROTEIN TOS1"/>
    <property type="match status" value="1"/>
</dbReference>
<evidence type="ECO:0000256" key="7">
    <source>
        <dbReference type="ARBA" id="ARBA00023316"/>
    </source>
</evidence>
<comment type="caution">
    <text evidence="11">The sequence shown here is derived from an EMBL/GenBank/DDBJ whole genome shotgun (WGS) entry which is preliminary data.</text>
</comment>
<feature type="signal peptide" evidence="8">
    <location>
        <begin position="1"/>
        <end position="23"/>
    </location>
</feature>
<organism evidence="11 12">
    <name type="scientific">Peronospora belbahrii</name>
    <dbReference type="NCBI Taxonomy" id="622444"/>
    <lineage>
        <taxon>Eukaryota</taxon>
        <taxon>Sar</taxon>
        <taxon>Stramenopiles</taxon>
        <taxon>Oomycota</taxon>
        <taxon>Peronosporomycetes</taxon>
        <taxon>Peronosporales</taxon>
        <taxon>Peronosporaceae</taxon>
        <taxon>Peronospora</taxon>
    </lineage>
</organism>
<dbReference type="GO" id="GO:0042973">
    <property type="term" value="F:glucan endo-1,3-beta-D-glucosidase activity"/>
    <property type="evidence" value="ECO:0007669"/>
    <property type="project" value="UniProtKB-EC"/>
</dbReference>
<dbReference type="Proteomes" id="UP001160483">
    <property type="component" value="Unassembled WGS sequence"/>
</dbReference>
<dbReference type="Pfam" id="PF10290">
    <property type="entry name" value="YJL171C_Tos1_N"/>
    <property type="match status" value="1"/>
</dbReference>
<evidence type="ECO:0000256" key="2">
    <source>
        <dbReference type="ARBA" id="ARBA00006055"/>
    </source>
</evidence>
<protein>
    <recommendedName>
        <fullName evidence="3">glucan endo-1,3-beta-D-glucosidase</fullName>
        <ecNumber evidence="3">3.2.1.39</ecNumber>
    </recommendedName>
</protein>
<dbReference type="SUPFAM" id="SSF49870">
    <property type="entry name" value="Osmotin, thaumatin-like protein"/>
    <property type="match status" value="1"/>
</dbReference>
<name>A0AAU9L205_9STRA</name>
<dbReference type="PANTHER" id="PTHR31737:SF2">
    <property type="entry name" value="PROTEIN TOS1"/>
    <property type="match status" value="1"/>
</dbReference>
<evidence type="ECO:0000256" key="8">
    <source>
        <dbReference type="SAM" id="SignalP"/>
    </source>
</evidence>
<keyword evidence="7" id="KW-0961">Cell wall biogenesis/degradation</keyword>
<dbReference type="GO" id="GO:0071555">
    <property type="term" value="P:cell wall organization"/>
    <property type="evidence" value="ECO:0007669"/>
    <property type="project" value="UniProtKB-KW"/>
</dbReference>
<dbReference type="InterPro" id="IPR037176">
    <property type="entry name" value="Osmotin/thaumatin-like_sf"/>
</dbReference>
<evidence type="ECO:0000259" key="9">
    <source>
        <dbReference type="Pfam" id="PF10287"/>
    </source>
</evidence>
<dbReference type="EMBL" id="CAKKTJ010000121">
    <property type="protein sequence ID" value="CAH0475123.1"/>
    <property type="molecule type" value="Genomic_DNA"/>
</dbReference>
<keyword evidence="5" id="KW-0378">Hydrolase</keyword>
<evidence type="ECO:0000256" key="4">
    <source>
        <dbReference type="ARBA" id="ARBA00022729"/>
    </source>
</evidence>
<evidence type="ECO:0000313" key="12">
    <source>
        <dbReference type="Proteomes" id="UP001160483"/>
    </source>
</evidence>
<evidence type="ECO:0000313" key="11">
    <source>
        <dbReference type="EMBL" id="CAH0475123.1"/>
    </source>
</evidence>
<dbReference type="AlphaFoldDB" id="A0AAU9L205"/>
<evidence type="ECO:0000256" key="5">
    <source>
        <dbReference type="ARBA" id="ARBA00022801"/>
    </source>
</evidence>
<dbReference type="InterPro" id="IPR018805">
    <property type="entry name" value="YJL171C/Tos1_C"/>
</dbReference>
<reference evidence="11" key="1">
    <citation type="submission" date="2021-11" db="EMBL/GenBank/DDBJ databases">
        <authorList>
            <person name="Islam A."/>
            <person name="Islam S."/>
            <person name="Flora M.S."/>
            <person name="Rahman M."/>
            <person name="Ziaur R.M."/>
            <person name="Epstein J.H."/>
            <person name="Hassan M."/>
            <person name="Klassen M."/>
            <person name="Woodard K."/>
            <person name="Webb A."/>
            <person name="Webby R.J."/>
            <person name="El Zowalaty M.E."/>
        </authorList>
    </citation>
    <scope>NUCLEOTIDE SEQUENCE</scope>
    <source>
        <strain evidence="11">Pbs3</strain>
    </source>
</reference>
<dbReference type="Pfam" id="PF10287">
    <property type="entry name" value="YJL171C_Tos1_C"/>
    <property type="match status" value="1"/>
</dbReference>
<accession>A0AAU9L205</accession>
<comment type="catalytic activity">
    <reaction evidence="1">
        <text>Hydrolysis of (1-&gt;3)-beta-D-glucosidic linkages in (1-&gt;3)-beta-D-glucans.</text>
        <dbReference type="EC" id="3.2.1.39"/>
    </reaction>
</comment>